<dbReference type="PaxDb" id="284590-Q6CSS8"/>
<dbReference type="Pfam" id="PF01781">
    <property type="entry name" value="Ribosomal_L38e"/>
    <property type="match status" value="1"/>
</dbReference>
<dbReference type="EMDB" id="EMD-20952"/>
<dbReference type="PDBsum" id="6UZ7"/>
<dbReference type="KEGG" id="kla:KLLA0_C18216g"/>
<evidence type="ECO:0000313" key="8">
    <source>
        <dbReference type="Proteomes" id="UP000000598"/>
    </source>
</evidence>
<gene>
    <name evidence="7" type="ORF">KLLA0_C18216g</name>
</gene>
<dbReference type="Gene3D" id="3.30.720.90">
    <property type="match status" value="1"/>
</dbReference>
<evidence type="ECO:0000256" key="2">
    <source>
        <dbReference type="ARBA" id="ARBA00022980"/>
    </source>
</evidence>
<keyword evidence="9 10" id="KW-0002">3D-structure</keyword>
<dbReference type="InParanoid" id="Q6CSS8"/>
<name>Q6CSS8_KLULA</name>
<reference evidence="7 8" key="1">
    <citation type="journal article" date="2004" name="Nature">
        <title>Genome evolution in yeasts.</title>
        <authorList>
            <consortium name="Genolevures"/>
            <person name="Dujon B."/>
            <person name="Sherman D."/>
            <person name="Fischer G."/>
            <person name="Durrens P."/>
            <person name="Casaregola S."/>
            <person name="Lafontaine I."/>
            <person name="de Montigny J."/>
            <person name="Marck C."/>
            <person name="Neuveglise C."/>
            <person name="Talla E."/>
            <person name="Goffard N."/>
            <person name="Frangeul L."/>
            <person name="Aigle M."/>
            <person name="Anthouard V."/>
            <person name="Babour A."/>
            <person name="Barbe V."/>
            <person name="Barnay S."/>
            <person name="Blanchin S."/>
            <person name="Beckerich J.M."/>
            <person name="Beyne E."/>
            <person name="Bleykasten C."/>
            <person name="Boisrame A."/>
            <person name="Boyer J."/>
            <person name="Cattolico L."/>
            <person name="Confanioleri F."/>
            <person name="de Daruvar A."/>
            <person name="Despons L."/>
            <person name="Fabre E."/>
            <person name="Fairhead C."/>
            <person name="Ferry-Dumazet H."/>
            <person name="Groppi A."/>
            <person name="Hantraye F."/>
            <person name="Hennequin C."/>
            <person name="Jauniaux N."/>
            <person name="Joyet P."/>
            <person name="Kachouri R."/>
            <person name="Kerrest A."/>
            <person name="Koszul R."/>
            <person name="Lemaire M."/>
            <person name="Lesur I."/>
            <person name="Ma L."/>
            <person name="Muller H."/>
            <person name="Nicaud J.M."/>
            <person name="Nikolski M."/>
            <person name="Oztas S."/>
            <person name="Ozier-Kalogeropoulos O."/>
            <person name="Pellenz S."/>
            <person name="Potier S."/>
            <person name="Richard G.F."/>
            <person name="Straub M.L."/>
            <person name="Suleau A."/>
            <person name="Swennene D."/>
            <person name="Tekaia F."/>
            <person name="Wesolowski-Louvel M."/>
            <person name="Westhof E."/>
            <person name="Wirth B."/>
            <person name="Zeniou-Meyer M."/>
            <person name="Zivanovic I."/>
            <person name="Bolotin-Fukuhara M."/>
            <person name="Thierry A."/>
            <person name="Bouchier C."/>
            <person name="Caudron B."/>
            <person name="Scarpelli C."/>
            <person name="Gaillardin C."/>
            <person name="Weissenbach J."/>
            <person name="Wincker P."/>
            <person name="Souciet J.L."/>
        </authorList>
    </citation>
    <scope>NUCLEOTIDE SEQUENCE [LARGE SCALE GENOMIC DNA]</scope>
    <source>
        <strain evidence="8">ATCC 8585 / CBS 2359 / DSM 70799 / NBRC 1267 / NRRL Y-1140 / WM37</strain>
    </source>
</reference>
<organism evidence="7 8">
    <name type="scientific">Kluyveromyces lactis (strain ATCC 8585 / CBS 2359 / DSM 70799 / NBRC 1267 / NRRL Y-1140 / WM37)</name>
    <name type="common">Yeast</name>
    <name type="synonym">Candida sphaerica</name>
    <dbReference type="NCBI Taxonomy" id="284590"/>
    <lineage>
        <taxon>Eukaryota</taxon>
        <taxon>Fungi</taxon>
        <taxon>Dikarya</taxon>
        <taxon>Ascomycota</taxon>
        <taxon>Saccharomycotina</taxon>
        <taxon>Saccharomycetes</taxon>
        <taxon>Saccharomycetales</taxon>
        <taxon>Saccharomycetaceae</taxon>
        <taxon>Kluyveromyces</taxon>
    </lineage>
</organism>
<dbReference type="PDBsum" id="5IT7"/>
<dbReference type="OMA" id="MPKQIHD"/>
<dbReference type="GO" id="GO:0022625">
    <property type="term" value="C:cytosolic large ribosomal subunit"/>
    <property type="evidence" value="ECO:0007669"/>
    <property type="project" value="TreeGrafter"/>
</dbReference>
<dbReference type="STRING" id="284590.Q6CSS8"/>
<keyword evidence="8" id="KW-1185">Reference proteome</keyword>
<sequence>MAKEIADIKEFLELIRRQDVNSATVKINKKLNKNGKAFRQTKFKLRGSRYLYTLIVNDAGKAKKLLQSLPPTFNVNKL</sequence>
<dbReference type="PDB" id="5IT7">
    <property type="method" value="EM"/>
    <property type="resolution" value="3.60 A"/>
    <property type="chains" value="kk=3-78"/>
</dbReference>
<comment type="similarity">
    <text evidence="1 6">Belongs to the eukaryotic ribosomal protein eL38 family.</text>
</comment>
<dbReference type="PANTHER" id="PTHR10965">
    <property type="entry name" value="60S RIBOSOMAL PROTEIN L38"/>
    <property type="match status" value="1"/>
</dbReference>
<dbReference type="EMBL" id="CR382123">
    <property type="protein sequence ID" value="CAH01862.1"/>
    <property type="molecule type" value="Genomic_DNA"/>
</dbReference>
<reference evidence="9" key="2">
    <citation type="journal article" date="2016" name="Elife">
        <title>Structural characterization of ribosome recruitment and translocation by type IV IRES.</title>
        <authorList>
            <person name="Murray J."/>
            <person name="Savva C.G."/>
            <person name="Shin B.S."/>
            <person name="Dever T.E."/>
            <person name="Ramakrishnan V."/>
            <person name="Fernandez I.S."/>
        </authorList>
    </citation>
    <scope>STRUCTURE BY ELECTRON MICROSCOPY (3.60 ANGSTROMS) OF 3-78</scope>
</reference>
<keyword evidence="3 6" id="KW-0687">Ribonucleoprotein</keyword>
<dbReference type="InterPro" id="IPR038464">
    <property type="entry name" value="Ribosomal_eL38_sf"/>
</dbReference>
<dbReference type="EMDB" id="EMD-8123"/>
<dbReference type="GO" id="GO:0003735">
    <property type="term" value="F:structural constituent of ribosome"/>
    <property type="evidence" value="ECO:0007669"/>
    <property type="project" value="InterPro"/>
</dbReference>
<dbReference type="AlphaFoldDB" id="Q6CSS8"/>
<evidence type="ECO:0000256" key="4">
    <source>
        <dbReference type="ARBA" id="ARBA00035235"/>
    </source>
</evidence>
<evidence type="ECO:0007829" key="10">
    <source>
        <dbReference type="PDB" id="6UZ7"/>
    </source>
</evidence>
<dbReference type="FunFam" id="3.30.720.90:FF:000002">
    <property type="entry name" value="60S ribosomal proteins L38"/>
    <property type="match status" value="1"/>
</dbReference>
<dbReference type="Proteomes" id="UP000000598">
    <property type="component" value="Chromosome C"/>
</dbReference>
<dbReference type="GO" id="GO:0006412">
    <property type="term" value="P:translation"/>
    <property type="evidence" value="ECO:0007669"/>
    <property type="project" value="InterPro"/>
</dbReference>
<accession>Q6CSS8</accession>
<evidence type="ECO:0007829" key="9">
    <source>
        <dbReference type="PDB" id="5IT7"/>
    </source>
</evidence>
<reference evidence="10" key="3">
    <citation type="journal article" date="2020" name="Proc. Natl. Acad. Sci. U.S.A.">
        <title>Long-range interdomain communications in eIF5B regulate GTP hydrolysis and translation initiation.</title>
        <authorList>
            <person name="Huang B.Y."/>
            <person name="Fernandez I.S."/>
        </authorList>
    </citation>
    <scope>STRUCTURE BY ELECTRON MICROSCOPY (3.60 ANGSTROMS)</scope>
</reference>
<dbReference type="InterPro" id="IPR002675">
    <property type="entry name" value="Ribosomal_eL38"/>
</dbReference>
<dbReference type="PANTHER" id="PTHR10965:SF0">
    <property type="entry name" value="LARGE RIBOSOMAL SUBUNIT PROTEIN EL38"/>
    <property type="match status" value="1"/>
</dbReference>
<evidence type="ECO:0000256" key="6">
    <source>
        <dbReference type="RuleBase" id="RU003445"/>
    </source>
</evidence>
<proteinExistence type="evidence at protein level"/>
<dbReference type="HOGENOM" id="CLU_152057_1_0_1"/>
<dbReference type="FunCoup" id="Q6CSS8">
    <property type="interactions" value="923"/>
</dbReference>
<evidence type="ECO:0000313" key="7">
    <source>
        <dbReference type="EMBL" id="CAH01862.1"/>
    </source>
</evidence>
<dbReference type="eggNOG" id="KOG3499">
    <property type="taxonomic scope" value="Eukaryota"/>
</dbReference>
<evidence type="ECO:0000256" key="5">
    <source>
        <dbReference type="ARBA" id="ARBA00035338"/>
    </source>
</evidence>
<dbReference type="PDB" id="6UZ7">
    <property type="method" value="EM"/>
    <property type="resolution" value="3.60 A"/>
    <property type="chains" value="Bk=1-78"/>
</dbReference>
<dbReference type="GO" id="GO:0022618">
    <property type="term" value="P:protein-RNA complex assembly"/>
    <property type="evidence" value="ECO:0007669"/>
    <property type="project" value="TreeGrafter"/>
</dbReference>
<evidence type="ECO:0000256" key="3">
    <source>
        <dbReference type="ARBA" id="ARBA00023274"/>
    </source>
</evidence>
<evidence type="ECO:0000256" key="1">
    <source>
        <dbReference type="ARBA" id="ARBA00007803"/>
    </source>
</evidence>
<protein>
    <recommendedName>
        <fullName evidence="4">Large ribosomal subunit protein eL38</fullName>
    </recommendedName>
    <alternativeName>
        <fullName evidence="5">60S ribosomal protein L38</fullName>
    </alternativeName>
</protein>
<keyword evidence="2 6" id="KW-0689">Ribosomal protein</keyword>